<feature type="region of interest" description="Disordered" evidence="6">
    <location>
        <begin position="1150"/>
        <end position="1221"/>
    </location>
</feature>
<accession>D2V618</accession>
<dbReference type="InterPro" id="IPR044926">
    <property type="entry name" value="RGS_subdomain_2"/>
</dbReference>
<feature type="region of interest" description="Disordered" evidence="6">
    <location>
        <begin position="829"/>
        <end position="848"/>
    </location>
</feature>
<dbReference type="PROSITE" id="PS51450">
    <property type="entry name" value="LRR"/>
    <property type="match status" value="2"/>
</dbReference>
<reference evidence="10 11" key="1">
    <citation type="journal article" date="2010" name="Cell">
        <title>The genome of Naegleria gruberi illuminates early eukaryotic versatility.</title>
        <authorList>
            <person name="Fritz-Laylin L.K."/>
            <person name="Prochnik S.E."/>
            <person name="Ginger M.L."/>
            <person name="Dacks J.B."/>
            <person name="Carpenter M.L."/>
            <person name="Field M.C."/>
            <person name="Kuo A."/>
            <person name="Paredez A."/>
            <person name="Chapman J."/>
            <person name="Pham J."/>
            <person name="Shu S."/>
            <person name="Neupane R."/>
            <person name="Cipriano M."/>
            <person name="Mancuso J."/>
            <person name="Tu H."/>
            <person name="Salamov A."/>
            <person name="Lindquist E."/>
            <person name="Shapiro H."/>
            <person name="Lucas S."/>
            <person name="Grigoriev I.V."/>
            <person name="Cande W.Z."/>
            <person name="Fulton C."/>
            <person name="Rokhsar D.S."/>
            <person name="Dawson S.C."/>
        </authorList>
    </citation>
    <scope>NUCLEOTIDE SEQUENCE [LARGE SCALE GENOMIC DNA]</scope>
    <source>
        <strain evidence="10 11">NEG-M</strain>
    </source>
</reference>
<dbReference type="GO" id="GO:0007051">
    <property type="term" value="P:spindle organization"/>
    <property type="evidence" value="ECO:0007669"/>
    <property type="project" value="TreeGrafter"/>
</dbReference>
<organism evidence="11">
    <name type="scientific">Naegleria gruberi</name>
    <name type="common">Amoeba</name>
    <dbReference type="NCBI Taxonomy" id="5762"/>
    <lineage>
        <taxon>Eukaryota</taxon>
        <taxon>Discoba</taxon>
        <taxon>Heterolobosea</taxon>
        <taxon>Tetramitia</taxon>
        <taxon>Eutetramitia</taxon>
        <taxon>Vahlkampfiidae</taxon>
        <taxon>Naegleria</taxon>
    </lineage>
</organism>
<dbReference type="SUPFAM" id="SSF52058">
    <property type="entry name" value="L domain-like"/>
    <property type="match status" value="1"/>
</dbReference>
<dbReference type="Gene3D" id="1.20.900.10">
    <property type="entry name" value="Dbl homology (DH) domain"/>
    <property type="match status" value="1"/>
</dbReference>
<dbReference type="SUPFAM" id="SSF48097">
    <property type="entry name" value="Regulator of G-protein signaling, RGS"/>
    <property type="match status" value="1"/>
</dbReference>
<dbReference type="InterPro" id="IPR051185">
    <property type="entry name" value="ASPM"/>
</dbReference>
<keyword evidence="5" id="KW-0112">Calmodulin-binding</keyword>
<feature type="region of interest" description="Disordered" evidence="6">
    <location>
        <begin position="1571"/>
        <end position="1592"/>
    </location>
</feature>
<keyword evidence="3" id="KW-0433">Leucine-rich repeat</keyword>
<comment type="subcellular location">
    <subcellularLocation>
        <location evidence="1">Cytoplasm</location>
    </subcellularLocation>
</comment>
<feature type="compositionally biased region" description="Polar residues" evidence="6">
    <location>
        <begin position="1187"/>
        <end position="1199"/>
    </location>
</feature>
<dbReference type="STRING" id="5762.D2V618"/>
<dbReference type="PANTHER" id="PTHR22706">
    <property type="entry name" value="ASSEMBLY FACTOR FOR SPINDLE MICROTUBULES"/>
    <property type="match status" value="1"/>
</dbReference>
<dbReference type="GO" id="GO:0005516">
    <property type="term" value="F:calmodulin binding"/>
    <property type="evidence" value="ECO:0007669"/>
    <property type="project" value="UniProtKB-KW"/>
</dbReference>
<dbReference type="Pfam" id="PF00615">
    <property type="entry name" value="RGS"/>
    <property type="match status" value="1"/>
</dbReference>
<name>D2V618_NAEGR</name>
<evidence type="ECO:0000313" key="10">
    <source>
        <dbReference type="EMBL" id="EFC47749.1"/>
    </source>
</evidence>
<evidence type="ECO:0000256" key="2">
    <source>
        <dbReference type="ARBA" id="ARBA00022490"/>
    </source>
</evidence>
<feature type="region of interest" description="Disordered" evidence="6">
    <location>
        <begin position="1973"/>
        <end position="1992"/>
    </location>
</feature>
<feature type="signal peptide" evidence="7">
    <location>
        <begin position="1"/>
        <end position="21"/>
    </location>
</feature>
<dbReference type="Gene3D" id="1.10.167.10">
    <property type="entry name" value="Regulator of G-protein Signalling 4, domain 2"/>
    <property type="match status" value="1"/>
</dbReference>
<dbReference type="RefSeq" id="XP_002680493.1">
    <property type="nucleotide sequence ID" value="XM_002680447.1"/>
</dbReference>
<evidence type="ECO:0000259" key="9">
    <source>
        <dbReference type="PROSITE" id="PS50132"/>
    </source>
</evidence>
<keyword evidence="11" id="KW-1185">Reference proteome</keyword>
<keyword evidence="7" id="KW-0732">Signal</keyword>
<dbReference type="InterPro" id="IPR032675">
    <property type="entry name" value="LRR_dom_sf"/>
</dbReference>
<dbReference type="SMART" id="SM00325">
    <property type="entry name" value="RhoGEF"/>
    <property type="match status" value="1"/>
</dbReference>
<dbReference type="PROSITE" id="PS50010">
    <property type="entry name" value="DH_2"/>
    <property type="match status" value="1"/>
</dbReference>
<dbReference type="CDD" id="cd00160">
    <property type="entry name" value="RhoGEF"/>
    <property type="match status" value="1"/>
</dbReference>
<feature type="domain" description="RGS" evidence="9">
    <location>
        <begin position="1324"/>
        <end position="1420"/>
    </location>
</feature>
<dbReference type="SMART" id="SM00015">
    <property type="entry name" value="IQ"/>
    <property type="match status" value="8"/>
</dbReference>
<dbReference type="InterPro" id="IPR000219">
    <property type="entry name" value="DH_dom"/>
</dbReference>
<feature type="compositionally biased region" description="Polar residues" evidence="6">
    <location>
        <begin position="1874"/>
        <end position="1891"/>
    </location>
</feature>
<dbReference type="PROSITE" id="PS50132">
    <property type="entry name" value="RGS"/>
    <property type="match status" value="1"/>
</dbReference>
<dbReference type="PANTHER" id="PTHR22706:SF1">
    <property type="entry name" value="ASSEMBLY FACTOR FOR SPINDLE MICROTUBULES"/>
    <property type="match status" value="1"/>
</dbReference>
<evidence type="ECO:0000256" key="1">
    <source>
        <dbReference type="ARBA" id="ARBA00004496"/>
    </source>
</evidence>
<evidence type="ECO:0000256" key="3">
    <source>
        <dbReference type="ARBA" id="ARBA00022614"/>
    </source>
</evidence>
<dbReference type="InterPro" id="IPR036305">
    <property type="entry name" value="RGS_sf"/>
</dbReference>
<dbReference type="eggNOG" id="KOG2128">
    <property type="taxonomic scope" value="Eukaryota"/>
</dbReference>
<keyword evidence="2" id="KW-0963">Cytoplasm</keyword>
<feature type="compositionally biased region" description="Basic and acidic residues" evidence="6">
    <location>
        <begin position="1200"/>
        <end position="1218"/>
    </location>
</feature>
<feature type="compositionally biased region" description="Polar residues" evidence="6">
    <location>
        <begin position="1973"/>
        <end position="1985"/>
    </location>
</feature>
<dbReference type="InterPro" id="IPR016137">
    <property type="entry name" value="RGS"/>
</dbReference>
<evidence type="ECO:0000256" key="6">
    <source>
        <dbReference type="SAM" id="MobiDB-lite"/>
    </source>
</evidence>
<dbReference type="InParanoid" id="D2V618"/>
<evidence type="ECO:0000256" key="5">
    <source>
        <dbReference type="ARBA" id="ARBA00022860"/>
    </source>
</evidence>
<dbReference type="GO" id="GO:0005085">
    <property type="term" value="F:guanyl-nucleotide exchange factor activity"/>
    <property type="evidence" value="ECO:0007669"/>
    <property type="project" value="InterPro"/>
</dbReference>
<feature type="region of interest" description="Disordered" evidence="6">
    <location>
        <begin position="1477"/>
        <end position="1517"/>
    </location>
</feature>
<dbReference type="PROSITE" id="PS50096">
    <property type="entry name" value="IQ"/>
    <property type="match status" value="3"/>
</dbReference>
<dbReference type="InterPro" id="IPR003591">
    <property type="entry name" value="Leu-rich_rpt_typical-subtyp"/>
</dbReference>
<dbReference type="GO" id="GO:0005737">
    <property type="term" value="C:cytoplasm"/>
    <property type="evidence" value="ECO:0007669"/>
    <property type="project" value="UniProtKB-SubCell"/>
</dbReference>
<evidence type="ECO:0000256" key="4">
    <source>
        <dbReference type="ARBA" id="ARBA00022737"/>
    </source>
</evidence>
<proteinExistence type="predicted"/>
<dbReference type="EMBL" id="GG738853">
    <property type="protein sequence ID" value="EFC47749.1"/>
    <property type="molecule type" value="Genomic_DNA"/>
</dbReference>
<dbReference type="KEGG" id="ngr:NAEGRDRAFT_57251"/>
<evidence type="ECO:0000313" key="11">
    <source>
        <dbReference type="Proteomes" id="UP000006671"/>
    </source>
</evidence>
<dbReference type="InterPro" id="IPR001611">
    <property type="entry name" value="Leu-rich_rpt"/>
</dbReference>
<sequence>MFIPFLLQFFLCWFVVWCVQTFLPPPDKTPNNTSSTVNNNYQQHKENNTKELHRNDEGKLLFLCELRETREALQKDLEELINTNNNNIHHDDDDDDNLVIQKEEDNVELISKLSNSDEKEILMECKEEFGLETISNVIQDDHHSSLQNTTTEDEEKLAEFIQAIIHAHDSNRHLRNQYHSIELIGQVCRNYLERKEHDQERNSLTNLQSLIKRRFNQQVMKSDLEKLNLVTGFLHSKQIQYRIAEEIVMLRMIQSVIRGNSQYCDFKNQVNCTVMVQSRWKSAYLRREFDEMKETCQTVQSLTRGRTLRAHFTQFVQNASFIQGIIRKYQTNKLVKDNLAIIEVIQSCMIGRNAVNSFVNSKTCIEAIQAFLIGKLERIRTKELEHEKCKVDCTSTLQATMRGNLVKREKEFQLSAAECIQATIVGALERKLLHQALTEQSFLTDVTLMQSLIRGKIEQDAIEKCWNLVISLQSSLRGYKEIQQFATSLQSTEIIQSLVRGACERRKYSTAVQNIDTLQTFFKAQIIRSELSQYQNSSLLLGAFFEKHSAKRKFREEKQSLTNIQAILKGHLSRENYASSICSVITLQVNLRSALTAREVSKEMDEITTIQAFQRGSICRREASSSLASVYYLGGSIIGKIERSTFLKCLSSVYDIQASIIGSIKRKRLKHIYALVENILALRERKIEEELLQSSIQKITILQSIVRRNNVLTPNVALTIQSNVKGYLIRREKHEATENIKTLSGFLQSSQSRKVHQSKLTQIIQLQAIIRGNLSKKYRDQRKSDLLCLQGLIRGYLWRNESYLYIPNTSLAVAPISVTETIKRIFEDEITEDSSDSSPTEVIPPTSRRVPSFDAVTGGRSKLSQLIKDKVTKSPVLDLSNMNIESLPPIGTDCYHITDLNLSKNMLVTLPEWFCDKFPNLKRLNLSGNRFFDTNKLLSENLSPISQTLTFLDLSKNRLEYFELHYIDENDNVMTTNFPNLTSLNLSYNQLLNVSSEMFELVSLNKLENLDLSHNQLLTFPTLKSSDLLKRWKDFKVINLEHNSFLQSEIGKIFYMFKKRPDLLKQLKGQLYKRGAAKESESKQVMDDLEINAEIGALMEEETQTEMTEMAYHDQFKSNLTSLGSIRTINTNSDYDSEDDELMTDRSFYSSTSNLSSGGISPRFSSPALPRKNRANSASPFLLGQTPKHSNNTESTEGSPRTDLEKDTPELDSPKTPRLELLGQPKPISINVLTPISGQAKYSFIQDIPTVQSTNTPTTFTPPDYETKTVNIPKLNLNSAPSPNTPNNQLTLNADNFLSARSASSDNMSTPNSSLASPVVESENLIFILNTEALKDSFKDFCEKEHSGESIEFYDAVSSFKKLSNPVEVRDLACNIYDLFINPIGKHALNINKKQIDKVKLDLFKEDGTLTEVVSTGTFDSLLYYVKMNLMDPLKRYKATEEFKKLDEFVKMPPVDIPLPRPKWGTARHPLLKVGESKKQFRRKKIPYLSTPKPSTTNSNNSTSEDRTPTIQGSISPIPERKSINIKQMKNRINNLMEILHSERKYLSFLIDLWEMYYMPLVDNKYLKGTEQPVSKKRKSTSEPPSTSEDSTLKRKISFIDKIFNKQKSSSSLKDEDKRLVGKKDALEMFPANLFTIITFNKSFLVSLEERFALYSEEQEGSIIPRMYNMMIGDIFEKSIPYFRIYENYLETYESCMNKIRQVRAQNKEFDTWIKKRKSHPRSRNLEINSLLVVPVQRVVRYKLLIENLIETTEEDHPDHIHLLKALDMIVDVANQQNNNIRLTNNRVKVRMLTQLFDFYEQLGASSISSGGVVEDNLLIREGDVEIQIMKDEKSSPKRSYKVQRAYLFTNVIIFVEKTKQVDKQITQEENTKSSESSQGETNTNMELRKSSSFVMRKLKKSGSENNLTNSPPMHKSIKVEKKHFRLEDAFVSGGSALTIEIRFTTPSIHSLKSYSTNDLTSVGNFNIGSTINSARSAKSSNSTEDMPDSARKRSFSLFGKLTGKHKKQTNISKDQTVAVLSFDSSELKNEWLFDLESSIKEAKQRAANKASKLQISSSFTN</sequence>
<evidence type="ECO:0000256" key="7">
    <source>
        <dbReference type="SAM" id="SignalP"/>
    </source>
</evidence>
<dbReference type="InterPro" id="IPR000048">
    <property type="entry name" value="IQ_motif_EF-hand-BS"/>
</dbReference>
<dbReference type="eggNOG" id="KOG4305">
    <property type="taxonomic scope" value="Eukaryota"/>
</dbReference>
<dbReference type="Proteomes" id="UP000006671">
    <property type="component" value="Unassembled WGS sequence"/>
</dbReference>
<feature type="domain" description="DH" evidence="8">
    <location>
        <begin position="1531"/>
        <end position="1780"/>
    </location>
</feature>
<dbReference type="VEuPathDB" id="AmoebaDB:NAEGRDRAFT_57251"/>
<dbReference type="Gene3D" id="3.80.10.10">
    <property type="entry name" value="Ribonuclease Inhibitor"/>
    <property type="match status" value="1"/>
</dbReference>
<dbReference type="GO" id="GO:0000278">
    <property type="term" value="P:mitotic cell cycle"/>
    <property type="evidence" value="ECO:0007669"/>
    <property type="project" value="TreeGrafter"/>
</dbReference>
<dbReference type="OrthoDB" id="5273213at2759"/>
<feature type="chain" id="PRO_5003037313" evidence="7">
    <location>
        <begin position="22"/>
        <end position="2062"/>
    </location>
</feature>
<dbReference type="GO" id="GO:0000922">
    <property type="term" value="C:spindle pole"/>
    <property type="evidence" value="ECO:0007669"/>
    <property type="project" value="TreeGrafter"/>
</dbReference>
<feature type="region of interest" description="Disordered" evidence="6">
    <location>
        <begin position="1866"/>
        <end position="1891"/>
    </location>
</feature>
<dbReference type="SMART" id="SM00369">
    <property type="entry name" value="LRR_TYP"/>
    <property type="match status" value="3"/>
</dbReference>
<gene>
    <name evidence="10" type="ORF">NAEGRDRAFT_57251</name>
</gene>
<feature type="compositionally biased region" description="Low complexity" evidence="6">
    <location>
        <begin position="1150"/>
        <end position="1161"/>
    </location>
</feature>
<dbReference type="SMART" id="SM00315">
    <property type="entry name" value="RGS"/>
    <property type="match status" value="1"/>
</dbReference>
<evidence type="ECO:0000259" key="8">
    <source>
        <dbReference type="PROSITE" id="PS50010"/>
    </source>
</evidence>
<protein>
    <submittedName>
        <fullName evidence="10">Rho guanine nucleotide exchange factor</fullName>
    </submittedName>
</protein>
<dbReference type="InterPro" id="IPR035899">
    <property type="entry name" value="DBL_dom_sf"/>
</dbReference>
<keyword evidence="4" id="KW-0677">Repeat</keyword>
<dbReference type="GeneID" id="8861919"/>
<dbReference type="SUPFAM" id="SSF48065">
    <property type="entry name" value="DBL homology domain (DH-domain)"/>
    <property type="match status" value="1"/>
</dbReference>
<dbReference type="GO" id="GO:0051295">
    <property type="term" value="P:establishment of meiotic spindle localization"/>
    <property type="evidence" value="ECO:0007669"/>
    <property type="project" value="TreeGrafter"/>
</dbReference>
<dbReference type="Pfam" id="PF00621">
    <property type="entry name" value="RhoGEF"/>
    <property type="match status" value="1"/>
</dbReference>